<reference evidence="1 2" key="1">
    <citation type="submission" date="2015-01" db="EMBL/GenBank/DDBJ databases">
        <title>Draft genome of the acidophilic iron oxidizer Acidithrix ferrooxidans strain Py-F3.</title>
        <authorList>
            <person name="Poehlein A."/>
            <person name="Eisen S."/>
            <person name="Schloemann M."/>
            <person name="Johnson B.D."/>
            <person name="Daniel R."/>
            <person name="Muehling M."/>
        </authorList>
    </citation>
    <scope>NUCLEOTIDE SEQUENCE [LARGE SCALE GENOMIC DNA]</scope>
    <source>
        <strain evidence="1 2">Py-F3</strain>
    </source>
</reference>
<evidence type="ECO:0000313" key="2">
    <source>
        <dbReference type="Proteomes" id="UP000032360"/>
    </source>
</evidence>
<keyword evidence="2" id="KW-1185">Reference proteome</keyword>
<dbReference type="OrthoDB" id="1435962at2"/>
<gene>
    <name evidence="1" type="ORF">AXFE_11410</name>
</gene>
<comment type="caution">
    <text evidence="1">The sequence shown here is derived from an EMBL/GenBank/DDBJ whole genome shotgun (WGS) entry which is preliminary data.</text>
</comment>
<accession>A0A0D8HJX1</accession>
<dbReference type="RefSeq" id="WP_152625886.1">
    <property type="nucleotide sequence ID" value="NZ_JXYS01000026.1"/>
</dbReference>
<evidence type="ECO:0008006" key="3">
    <source>
        <dbReference type="Google" id="ProtNLM"/>
    </source>
</evidence>
<dbReference type="AlphaFoldDB" id="A0A0D8HJX1"/>
<organism evidence="1 2">
    <name type="scientific">Acidithrix ferrooxidans</name>
    <dbReference type="NCBI Taxonomy" id="1280514"/>
    <lineage>
        <taxon>Bacteria</taxon>
        <taxon>Bacillati</taxon>
        <taxon>Actinomycetota</taxon>
        <taxon>Acidimicrobiia</taxon>
        <taxon>Acidimicrobiales</taxon>
        <taxon>Acidimicrobiaceae</taxon>
        <taxon>Acidithrix</taxon>
    </lineage>
</organism>
<evidence type="ECO:0000313" key="1">
    <source>
        <dbReference type="EMBL" id="KJF18042.1"/>
    </source>
</evidence>
<dbReference type="Proteomes" id="UP000032360">
    <property type="component" value="Unassembled WGS sequence"/>
</dbReference>
<dbReference type="EMBL" id="JXYS01000026">
    <property type="protein sequence ID" value="KJF18042.1"/>
    <property type="molecule type" value="Genomic_DNA"/>
</dbReference>
<dbReference type="STRING" id="1280514.AXFE_11410"/>
<protein>
    <recommendedName>
        <fullName evidence="3">DUF4145 domain-containing protein</fullName>
    </recommendedName>
</protein>
<sequence>MLDPKPHMQHLDILIQDFQKLFWLDENGHEQFIWEMAETLLVRLQAAIERIAPTDSPYRRNADNIDPDSYLVSRVRTLYAVALAIHEDMKTGWFESIEALAHGDTFHDFLSQSEELLNKSFTSAAAVIAGCALETHLRQLCEKESIPIVNSDGRRIKAELMRTSLYSKSIIKSYEAKQVAAWLIRNDAAHGEDSTFDRSAVSSMIVGIGAFIERYPA</sequence>
<proteinExistence type="predicted"/>
<name>A0A0D8HJX1_9ACTN</name>